<organism evidence="3 4">
    <name type="scientific">Raphidocelis subcapitata</name>
    <dbReference type="NCBI Taxonomy" id="307507"/>
    <lineage>
        <taxon>Eukaryota</taxon>
        <taxon>Viridiplantae</taxon>
        <taxon>Chlorophyta</taxon>
        <taxon>core chlorophytes</taxon>
        <taxon>Chlorophyceae</taxon>
        <taxon>CS clade</taxon>
        <taxon>Sphaeropleales</taxon>
        <taxon>Selenastraceae</taxon>
        <taxon>Raphidocelis</taxon>
    </lineage>
</organism>
<feature type="region of interest" description="Disordered" evidence="1">
    <location>
        <begin position="166"/>
        <end position="216"/>
    </location>
</feature>
<protein>
    <recommendedName>
        <fullName evidence="2">PUB domain-containing protein</fullName>
    </recommendedName>
</protein>
<name>A0A2V0PD04_9CHLO</name>
<proteinExistence type="predicted"/>
<gene>
    <name evidence="3" type="ORF">Rsub_09564</name>
</gene>
<feature type="compositionally biased region" description="Low complexity" evidence="1">
    <location>
        <begin position="176"/>
        <end position="216"/>
    </location>
</feature>
<dbReference type="Gene3D" id="1.20.58.2190">
    <property type="match status" value="1"/>
</dbReference>
<dbReference type="InParanoid" id="A0A2V0PD04"/>
<dbReference type="CDD" id="cd09212">
    <property type="entry name" value="PUB"/>
    <property type="match status" value="1"/>
</dbReference>
<dbReference type="InterPro" id="IPR018997">
    <property type="entry name" value="PUB_domain"/>
</dbReference>
<reference evidence="3 4" key="1">
    <citation type="journal article" date="2018" name="Sci. Rep.">
        <title>Raphidocelis subcapitata (=Pseudokirchneriella subcapitata) provides an insight into genome evolution and environmental adaptations in the Sphaeropleales.</title>
        <authorList>
            <person name="Suzuki S."/>
            <person name="Yamaguchi H."/>
            <person name="Nakajima N."/>
            <person name="Kawachi M."/>
        </authorList>
    </citation>
    <scope>NUCLEOTIDE SEQUENCE [LARGE SCALE GENOMIC DNA]</scope>
    <source>
        <strain evidence="3 4">NIES-35</strain>
    </source>
</reference>
<accession>A0A2V0PD04</accession>
<sequence>MDADGSHADPVVRDARRKFSSALESNVLDYLHYAPAVLEQCVSTLHKVFSNVLENGAEDDKFKKVKIASKTYQAHIAGVNHAEDLMLQAGWRPQVVDLQRYMVFDHKPGSTAWAVLAEAADVLAHAQATIHEKSERKRIEREARLQRDSEERHKILAAIEADRAERHDRLQREQEAAVAAAAGVAAAGEAGAEAPAGSGPASPRARAGPRSPRAAA</sequence>
<dbReference type="Pfam" id="PF09409">
    <property type="entry name" value="PUB"/>
    <property type="match status" value="1"/>
</dbReference>
<keyword evidence="4" id="KW-1185">Reference proteome</keyword>
<dbReference type="SUPFAM" id="SSF143503">
    <property type="entry name" value="PUG domain-like"/>
    <property type="match status" value="1"/>
</dbReference>
<dbReference type="Proteomes" id="UP000247498">
    <property type="component" value="Unassembled WGS sequence"/>
</dbReference>
<evidence type="ECO:0000313" key="3">
    <source>
        <dbReference type="EMBL" id="GBF97399.1"/>
    </source>
</evidence>
<feature type="domain" description="PUB" evidence="2">
    <location>
        <begin position="38"/>
        <end position="107"/>
    </location>
</feature>
<feature type="compositionally biased region" description="Basic and acidic residues" evidence="1">
    <location>
        <begin position="166"/>
        <end position="175"/>
    </location>
</feature>
<evidence type="ECO:0000313" key="4">
    <source>
        <dbReference type="Proteomes" id="UP000247498"/>
    </source>
</evidence>
<comment type="caution">
    <text evidence="3">The sequence shown here is derived from an EMBL/GenBank/DDBJ whole genome shotgun (WGS) entry which is preliminary data.</text>
</comment>
<dbReference type="OrthoDB" id="336240at2759"/>
<dbReference type="EMBL" id="BDRX01000098">
    <property type="protein sequence ID" value="GBF97399.1"/>
    <property type="molecule type" value="Genomic_DNA"/>
</dbReference>
<evidence type="ECO:0000256" key="1">
    <source>
        <dbReference type="SAM" id="MobiDB-lite"/>
    </source>
</evidence>
<evidence type="ECO:0000259" key="2">
    <source>
        <dbReference type="Pfam" id="PF09409"/>
    </source>
</evidence>
<dbReference type="AlphaFoldDB" id="A0A2V0PD04"/>
<dbReference type="InterPro" id="IPR036339">
    <property type="entry name" value="PUB-like_dom_sf"/>
</dbReference>